<dbReference type="Proteomes" id="UP000035704">
    <property type="component" value="Chromosome"/>
</dbReference>
<organism evidence="3 4">
    <name type="scientific">Clostridium aceticum</name>
    <dbReference type="NCBI Taxonomy" id="84022"/>
    <lineage>
        <taxon>Bacteria</taxon>
        <taxon>Bacillati</taxon>
        <taxon>Bacillota</taxon>
        <taxon>Clostridia</taxon>
        <taxon>Eubacteriales</taxon>
        <taxon>Clostridiaceae</taxon>
        <taxon>Clostridium</taxon>
    </lineage>
</organism>
<evidence type="ECO:0000256" key="2">
    <source>
        <dbReference type="SAM" id="Phobius"/>
    </source>
</evidence>
<dbReference type="STRING" id="84022.CACET_c27590"/>
<feature type="compositionally biased region" description="Low complexity" evidence="1">
    <location>
        <begin position="149"/>
        <end position="170"/>
    </location>
</feature>
<reference evidence="3 4" key="1">
    <citation type="submission" date="2014-10" db="EMBL/GenBank/DDBJ databases">
        <title>Genome sequence of Clostridium aceticum DSM 1496.</title>
        <authorList>
            <person name="Poehlein A."/>
            <person name="Schiel-Bengelsdorf B."/>
            <person name="Gottschalk G."/>
            <person name="Duerre P."/>
            <person name="Daniel R."/>
        </authorList>
    </citation>
    <scope>NUCLEOTIDE SEQUENCE [LARGE SCALE GENOMIC DNA]</scope>
    <source>
        <strain evidence="3 4">DSM 1496</strain>
    </source>
</reference>
<feature type="transmembrane region" description="Helical" evidence="2">
    <location>
        <begin position="7"/>
        <end position="27"/>
    </location>
</feature>
<dbReference type="InterPro" id="IPR018247">
    <property type="entry name" value="EF_Hand_1_Ca_BS"/>
</dbReference>
<dbReference type="PATRIC" id="fig|84022.5.peg.694"/>
<protein>
    <submittedName>
        <fullName evidence="3">Uncharacterized protein</fullName>
    </submittedName>
</protein>
<feature type="compositionally biased region" description="Basic and acidic residues" evidence="1">
    <location>
        <begin position="133"/>
        <end position="145"/>
    </location>
</feature>
<keyword evidence="2" id="KW-0812">Transmembrane</keyword>
<keyword evidence="4" id="KW-1185">Reference proteome</keyword>
<dbReference type="EMBL" id="CP009687">
    <property type="protein sequence ID" value="AKL96204.1"/>
    <property type="molecule type" value="Genomic_DNA"/>
</dbReference>
<proteinExistence type="predicted"/>
<dbReference type="RefSeq" id="WP_044825232.1">
    <property type="nucleotide sequence ID" value="NZ_CP009687.1"/>
</dbReference>
<feature type="region of interest" description="Disordered" evidence="1">
    <location>
        <begin position="127"/>
        <end position="228"/>
    </location>
</feature>
<accession>A0A0D8I988</accession>
<keyword evidence="2" id="KW-1133">Transmembrane helix</keyword>
<dbReference type="AlphaFoldDB" id="A0A0D8I988"/>
<dbReference type="KEGG" id="cace:CACET_c27590"/>
<name>A0A0D8I988_9CLOT</name>
<evidence type="ECO:0000313" key="4">
    <source>
        <dbReference type="Proteomes" id="UP000035704"/>
    </source>
</evidence>
<evidence type="ECO:0000256" key="1">
    <source>
        <dbReference type="SAM" id="MobiDB-lite"/>
    </source>
</evidence>
<gene>
    <name evidence="3" type="ORF">CACET_c27590</name>
</gene>
<sequence length="228" mass="25370">MLNKKKIAIAATGIVIMICGVLVYVNFINKEPAYDYTSVPETTITEQHQEYSQDKDVYFEPDSEPVFIAEPVIDWEEPPVVTVYNPDADLNDDGHVDKGEWEQWIAENPADLNQDLYITAEEQAEFNGIKEPVTNEKPAEVKEDTIVGNTKPPVDNTPPTNNNNNQGNTKPADKPTPPATNNNGMTQKEIDNSKQMSEDAINDILNWDSGTGGNGSLEEYQKPFDPVN</sequence>
<keyword evidence="2" id="KW-0472">Membrane</keyword>
<evidence type="ECO:0000313" key="3">
    <source>
        <dbReference type="EMBL" id="AKL96204.1"/>
    </source>
</evidence>
<dbReference type="PROSITE" id="PS00018">
    <property type="entry name" value="EF_HAND_1"/>
    <property type="match status" value="1"/>
</dbReference>